<gene>
    <name evidence="2" type="ORF">ENU66_01150</name>
</gene>
<dbReference type="EMBL" id="DTDJ01000012">
    <property type="protein sequence ID" value="HGL16936.1"/>
    <property type="molecule type" value="Genomic_DNA"/>
</dbReference>
<dbReference type="AlphaFoldDB" id="A0A7V3ZWV1"/>
<dbReference type="Pfam" id="PF13173">
    <property type="entry name" value="AAA_14"/>
    <property type="match status" value="1"/>
</dbReference>
<proteinExistence type="predicted"/>
<evidence type="ECO:0000259" key="1">
    <source>
        <dbReference type="Pfam" id="PF13173"/>
    </source>
</evidence>
<comment type="caution">
    <text evidence="2">The sequence shown here is derived from an EMBL/GenBank/DDBJ whole genome shotgun (WGS) entry which is preliminary data.</text>
</comment>
<accession>A0A7V3ZWV1</accession>
<dbReference type="SUPFAM" id="SSF52540">
    <property type="entry name" value="P-loop containing nucleoside triphosphate hydrolases"/>
    <property type="match status" value="1"/>
</dbReference>
<reference evidence="2" key="1">
    <citation type="journal article" date="2020" name="mSystems">
        <title>Genome- and Community-Level Interaction Insights into Carbon Utilization and Element Cycling Functions of Hydrothermarchaeota in Hydrothermal Sediment.</title>
        <authorList>
            <person name="Zhou Z."/>
            <person name="Liu Y."/>
            <person name="Xu W."/>
            <person name="Pan J."/>
            <person name="Luo Z.H."/>
            <person name="Li M."/>
        </authorList>
    </citation>
    <scope>NUCLEOTIDE SEQUENCE [LARGE SCALE GENOMIC DNA]</scope>
    <source>
        <strain evidence="2">SpSt-69</strain>
    </source>
</reference>
<dbReference type="PANTHER" id="PTHR43566">
    <property type="entry name" value="CONSERVED PROTEIN"/>
    <property type="match status" value="1"/>
</dbReference>
<sequence>MPFKGKRNVIYGARQVGKTTLVKNLLNKTSLRWKYLPGEDIRVQEILSSMELKKLKELVEGYSLIVVDEAQYVTEIGLTAKMIVDYVPEVKLILTGSSSFELKGQLGEPLTGRKFTIELFPVSLLELRKKYNLFELSERLNEFLVYGMYPKVLEIPKEEKIYYLNEIIVSYLLKDILTFEKIKNSKTLFNLLYLLAYQLGKEVSLNELAQQLHINVSRLKDTWTFWIRHTLYSSLNHLRKVCVM</sequence>
<organism evidence="2">
    <name type="scientific">candidate division WOR-3 bacterium</name>
    <dbReference type="NCBI Taxonomy" id="2052148"/>
    <lineage>
        <taxon>Bacteria</taxon>
        <taxon>Bacteria division WOR-3</taxon>
    </lineage>
</organism>
<dbReference type="InterPro" id="IPR027417">
    <property type="entry name" value="P-loop_NTPase"/>
</dbReference>
<name>A0A7V3ZWV1_UNCW3</name>
<dbReference type="InterPro" id="IPR041682">
    <property type="entry name" value="AAA_14"/>
</dbReference>
<protein>
    <recommendedName>
        <fullName evidence="1">AAA domain-containing protein</fullName>
    </recommendedName>
</protein>
<evidence type="ECO:0000313" key="2">
    <source>
        <dbReference type="EMBL" id="HGL16936.1"/>
    </source>
</evidence>
<feature type="domain" description="AAA" evidence="1">
    <location>
        <begin position="8"/>
        <end position="127"/>
    </location>
</feature>
<dbReference type="PANTHER" id="PTHR43566:SF1">
    <property type="entry name" value="AAA+ ATPASE DOMAIN-CONTAINING PROTEIN"/>
    <property type="match status" value="1"/>
</dbReference>